<dbReference type="Proteomes" id="UP000828390">
    <property type="component" value="Unassembled WGS sequence"/>
</dbReference>
<dbReference type="SUPFAM" id="SSF101898">
    <property type="entry name" value="NHL repeat"/>
    <property type="match status" value="1"/>
</dbReference>
<organism evidence="1 2">
    <name type="scientific">Dreissena polymorpha</name>
    <name type="common">Zebra mussel</name>
    <name type="synonym">Mytilus polymorpha</name>
    <dbReference type="NCBI Taxonomy" id="45954"/>
    <lineage>
        <taxon>Eukaryota</taxon>
        <taxon>Metazoa</taxon>
        <taxon>Spiralia</taxon>
        <taxon>Lophotrochozoa</taxon>
        <taxon>Mollusca</taxon>
        <taxon>Bivalvia</taxon>
        <taxon>Autobranchia</taxon>
        <taxon>Heteroconchia</taxon>
        <taxon>Euheterodonta</taxon>
        <taxon>Imparidentia</taxon>
        <taxon>Neoheterodontei</taxon>
        <taxon>Myida</taxon>
        <taxon>Dreissenoidea</taxon>
        <taxon>Dreissenidae</taxon>
        <taxon>Dreissena</taxon>
    </lineage>
</organism>
<reference evidence="1" key="2">
    <citation type="submission" date="2020-11" db="EMBL/GenBank/DDBJ databases">
        <authorList>
            <person name="McCartney M.A."/>
            <person name="Auch B."/>
            <person name="Kono T."/>
            <person name="Mallez S."/>
            <person name="Becker A."/>
            <person name="Gohl D.M."/>
            <person name="Silverstein K.A.T."/>
            <person name="Koren S."/>
            <person name="Bechman K.B."/>
            <person name="Herman A."/>
            <person name="Abrahante J.E."/>
            <person name="Garbe J."/>
        </authorList>
    </citation>
    <scope>NUCLEOTIDE SEQUENCE</scope>
    <source>
        <strain evidence="1">Duluth1</strain>
        <tissue evidence="1">Whole animal</tissue>
    </source>
</reference>
<evidence type="ECO:0000313" key="1">
    <source>
        <dbReference type="EMBL" id="KAH3707344.1"/>
    </source>
</evidence>
<reference evidence="1" key="1">
    <citation type="journal article" date="2019" name="bioRxiv">
        <title>The Genome of the Zebra Mussel, Dreissena polymorpha: A Resource for Invasive Species Research.</title>
        <authorList>
            <person name="McCartney M.A."/>
            <person name="Auch B."/>
            <person name="Kono T."/>
            <person name="Mallez S."/>
            <person name="Zhang Y."/>
            <person name="Obille A."/>
            <person name="Becker A."/>
            <person name="Abrahante J.E."/>
            <person name="Garbe J."/>
            <person name="Badalamenti J.P."/>
            <person name="Herman A."/>
            <person name="Mangelson H."/>
            <person name="Liachko I."/>
            <person name="Sullivan S."/>
            <person name="Sone E.D."/>
            <person name="Koren S."/>
            <person name="Silverstein K.A.T."/>
            <person name="Beckman K.B."/>
            <person name="Gohl D.M."/>
        </authorList>
    </citation>
    <scope>NUCLEOTIDE SEQUENCE</scope>
    <source>
        <strain evidence="1">Duluth1</strain>
        <tissue evidence="1">Whole animal</tissue>
    </source>
</reference>
<dbReference type="AlphaFoldDB" id="A0A9D4BT21"/>
<evidence type="ECO:0000313" key="2">
    <source>
        <dbReference type="Proteomes" id="UP000828390"/>
    </source>
</evidence>
<dbReference type="InterPro" id="IPR011042">
    <property type="entry name" value="6-blade_b-propeller_TolB-like"/>
</dbReference>
<dbReference type="EMBL" id="JAIWYP010000014">
    <property type="protein sequence ID" value="KAH3707344.1"/>
    <property type="molecule type" value="Genomic_DNA"/>
</dbReference>
<comment type="caution">
    <text evidence="1">The sequence shown here is derived from an EMBL/GenBank/DDBJ whole genome shotgun (WGS) entry which is preliminary data.</text>
</comment>
<protein>
    <submittedName>
        <fullName evidence="1">Uncharacterized protein</fullName>
    </submittedName>
</protein>
<keyword evidence="2" id="KW-1185">Reference proteome</keyword>
<dbReference type="Gene3D" id="2.120.10.30">
    <property type="entry name" value="TolB, C-terminal domain"/>
    <property type="match status" value="1"/>
</dbReference>
<accession>A0A9D4BT21</accession>
<gene>
    <name evidence="1" type="ORF">DPMN_066746</name>
</gene>
<sequence>MDGTLISTLISNQLQGPWGVHVTPAGQVLVCGFQCHSVIQVDREGRNKMATLLSQIKGRSRSAAVCANKNIDQIMVGLENNNNIIFVGVTMSGLRVL</sequence>
<proteinExistence type="predicted"/>
<name>A0A9D4BT21_DREPO</name>